<evidence type="ECO:0000313" key="5">
    <source>
        <dbReference type="EMBL" id="MFH0267310.1"/>
    </source>
</evidence>
<dbReference type="PANTHER" id="PTHR30146">
    <property type="entry name" value="LACI-RELATED TRANSCRIPTIONAL REPRESSOR"/>
    <property type="match status" value="1"/>
</dbReference>
<keyword evidence="2" id="KW-0238">DNA-binding</keyword>
<evidence type="ECO:0000256" key="2">
    <source>
        <dbReference type="ARBA" id="ARBA00023125"/>
    </source>
</evidence>
<dbReference type="RefSeq" id="WP_394608839.1">
    <property type="nucleotide sequence ID" value="NZ_JBIHSN010000004.1"/>
</dbReference>
<evidence type="ECO:0000256" key="1">
    <source>
        <dbReference type="ARBA" id="ARBA00023015"/>
    </source>
</evidence>
<reference evidence="5 6" key="1">
    <citation type="submission" date="2024-10" db="EMBL/GenBank/DDBJ databases">
        <authorList>
            <person name="Yibar A."/>
            <person name="Saticioglu I.B."/>
            <person name="Duman M."/>
            <person name="Ajmi N."/>
            <person name="Gurler F."/>
            <person name="Ay H."/>
            <person name="Onuk E."/>
            <person name="Guler S."/>
            <person name="Romalde J.L."/>
        </authorList>
    </citation>
    <scope>NUCLEOTIDE SEQUENCE [LARGE SCALE GENOMIC DNA]</scope>
    <source>
        <strain evidence="5 6">14-MA-B</strain>
    </source>
</reference>
<keyword evidence="3" id="KW-0804">Transcription</keyword>
<organism evidence="5 6">
    <name type="scientific">Vibrio rumoiensis</name>
    <dbReference type="NCBI Taxonomy" id="76258"/>
    <lineage>
        <taxon>Bacteria</taxon>
        <taxon>Pseudomonadati</taxon>
        <taxon>Pseudomonadota</taxon>
        <taxon>Gammaproteobacteria</taxon>
        <taxon>Vibrionales</taxon>
        <taxon>Vibrionaceae</taxon>
        <taxon>Vibrio</taxon>
    </lineage>
</organism>
<dbReference type="Proteomes" id="UP001607151">
    <property type="component" value="Unassembled WGS sequence"/>
</dbReference>
<keyword evidence="1" id="KW-0805">Transcription regulation</keyword>
<dbReference type="InterPro" id="IPR001761">
    <property type="entry name" value="Peripla_BP/Lac1_sug-bd_dom"/>
</dbReference>
<feature type="domain" description="HTH lacI-type" evidence="4">
    <location>
        <begin position="6"/>
        <end position="60"/>
    </location>
</feature>
<proteinExistence type="predicted"/>
<dbReference type="CDD" id="cd01575">
    <property type="entry name" value="PBP1_GntR"/>
    <property type="match status" value="1"/>
</dbReference>
<dbReference type="PANTHER" id="PTHR30146:SF2">
    <property type="entry name" value="HTH-TYPE TRANSCRIPTIONAL REGULATOR GNTR"/>
    <property type="match status" value="1"/>
</dbReference>
<keyword evidence="6" id="KW-1185">Reference proteome</keyword>
<gene>
    <name evidence="5" type="ORF">ACGRQ9_17845</name>
</gene>
<dbReference type="CDD" id="cd01392">
    <property type="entry name" value="HTH_LacI"/>
    <property type="match status" value="1"/>
</dbReference>
<protein>
    <submittedName>
        <fullName evidence="5">Substrate-binding domain-containing protein</fullName>
    </submittedName>
</protein>
<name>A0ABW7J059_9VIBR</name>
<dbReference type="InterPro" id="IPR010982">
    <property type="entry name" value="Lambda_DNA-bd_dom_sf"/>
</dbReference>
<dbReference type="InterPro" id="IPR000843">
    <property type="entry name" value="HTH_LacI"/>
</dbReference>
<dbReference type="Pfam" id="PF00356">
    <property type="entry name" value="LacI"/>
    <property type="match status" value="1"/>
</dbReference>
<dbReference type="Gene3D" id="3.40.50.2300">
    <property type="match status" value="2"/>
</dbReference>
<dbReference type="SMART" id="SM00354">
    <property type="entry name" value="HTH_LACI"/>
    <property type="match status" value="1"/>
</dbReference>
<sequence length="331" mass="36707">MKNKRPSLQDIADEVGITKMTVSRCLRDSSKVSPVTYQKIMAAIDKLGYIPNKAPDLLSHAKSHAIGVLVPSLTNQVFADVIRGIESITEQAGYQTMLAHYGYSQEIEEDRISHLLSYHVDGLVLSESQHSERTYQMLQTAGIPVVEIMDLQPSPIHQCVGFDNHKAGYEITRLMIQQGHLNIVYIGARLDIRTQQKLAGYTQAMRESKLEPRKILTDEASSYSLGSKLLHETLKQYPDVDGVFCTNDDLAVGIVFECQRLDISIPEQLAVAGFHGHDVGQAMQPQLASVKTPRLAIGEFAAQQLIDRLNGIESQQSCFDLGFEVVKGQTI</sequence>
<dbReference type="SUPFAM" id="SSF47413">
    <property type="entry name" value="lambda repressor-like DNA-binding domains"/>
    <property type="match status" value="1"/>
</dbReference>
<dbReference type="Pfam" id="PF00532">
    <property type="entry name" value="Peripla_BP_1"/>
    <property type="match status" value="1"/>
</dbReference>
<comment type="caution">
    <text evidence="5">The sequence shown here is derived from an EMBL/GenBank/DDBJ whole genome shotgun (WGS) entry which is preliminary data.</text>
</comment>
<evidence type="ECO:0000259" key="4">
    <source>
        <dbReference type="PROSITE" id="PS50932"/>
    </source>
</evidence>
<dbReference type="PROSITE" id="PS50932">
    <property type="entry name" value="HTH_LACI_2"/>
    <property type="match status" value="1"/>
</dbReference>
<evidence type="ECO:0000313" key="6">
    <source>
        <dbReference type="Proteomes" id="UP001607151"/>
    </source>
</evidence>
<accession>A0ABW7J059</accession>
<dbReference type="EMBL" id="JBIHSN010000004">
    <property type="protein sequence ID" value="MFH0267310.1"/>
    <property type="molecule type" value="Genomic_DNA"/>
</dbReference>
<evidence type="ECO:0000256" key="3">
    <source>
        <dbReference type="ARBA" id="ARBA00023163"/>
    </source>
</evidence>
<dbReference type="Gene3D" id="1.10.260.40">
    <property type="entry name" value="lambda repressor-like DNA-binding domains"/>
    <property type="match status" value="1"/>
</dbReference>
<dbReference type="InterPro" id="IPR028082">
    <property type="entry name" value="Peripla_BP_I"/>
</dbReference>
<dbReference type="SUPFAM" id="SSF53822">
    <property type="entry name" value="Periplasmic binding protein-like I"/>
    <property type="match status" value="1"/>
</dbReference>